<proteinExistence type="predicted"/>
<evidence type="ECO:0000313" key="2">
    <source>
        <dbReference type="Proteomes" id="UP000663722"/>
    </source>
</evidence>
<evidence type="ECO:0008006" key="3">
    <source>
        <dbReference type="Google" id="ProtNLM"/>
    </source>
</evidence>
<keyword evidence="2" id="KW-1185">Reference proteome</keyword>
<dbReference type="RefSeq" id="WP_207679665.1">
    <property type="nucleotide sequence ID" value="NZ_CP061800.1"/>
</dbReference>
<gene>
    <name evidence="1" type="ORF">dnm_082820</name>
</gene>
<dbReference type="Gene3D" id="2.40.160.10">
    <property type="entry name" value="Porin"/>
    <property type="match status" value="1"/>
</dbReference>
<dbReference type="AlphaFoldDB" id="A0A975BUX0"/>
<name>A0A975BUX0_9BACT</name>
<dbReference type="InterPro" id="IPR023614">
    <property type="entry name" value="Porin_dom_sf"/>
</dbReference>
<sequence length="410" mass="47723">MRKSAIFFASVFIFMIPAFLYPVYAFETGDIEIHGFISQGYLLTDENNYLAETEDGTFEFNEMGINFSTDLTEQLHIGMQFFARDLGTVGNDDIVLDWAFADYRWRDWLGFRAGKIKIDYGLYNETREMDMLRTSVMLPQSVYSELWRDSFSGIKGAALYGYVPLSVMGRFSYDFQIGAMNFEEDEGFSLSFAPRLHESMYIGNMDADYAWFADFQWHTPLPGLKTKFTYYEIENLKAEGELFLLSQEGEILNSSATYEFEEKDGYVLSLEYVWKNLVLSAEYAEDDYLARMNIEELIQPEESNSPKVTSKGWYVSASYRFTDWFETGLSYSEYYPDEDDKDGDRKKPGEEFTSWLKVTTLSTRFDINEYWILKLETSYNDGFGGINVADNPDELEPYWFLFAAKMTFSF</sequence>
<evidence type="ECO:0000313" key="1">
    <source>
        <dbReference type="EMBL" id="QTA92206.1"/>
    </source>
</evidence>
<dbReference type="Proteomes" id="UP000663722">
    <property type="component" value="Chromosome"/>
</dbReference>
<reference evidence="1" key="1">
    <citation type="journal article" date="2021" name="Microb. Physiol.">
        <title>Proteogenomic Insights into the Physiology of Marine, Sulfate-Reducing, Filamentous Desulfonema limicola and Desulfonema magnum.</title>
        <authorList>
            <person name="Schnaars V."/>
            <person name="Wohlbrand L."/>
            <person name="Scheve S."/>
            <person name="Hinrichs C."/>
            <person name="Reinhardt R."/>
            <person name="Rabus R."/>
        </authorList>
    </citation>
    <scope>NUCLEOTIDE SEQUENCE</scope>
    <source>
        <strain evidence="1">4be13</strain>
    </source>
</reference>
<accession>A0A975BUX0</accession>
<organism evidence="1 2">
    <name type="scientific">Desulfonema magnum</name>
    <dbReference type="NCBI Taxonomy" id="45655"/>
    <lineage>
        <taxon>Bacteria</taxon>
        <taxon>Pseudomonadati</taxon>
        <taxon>Thermodesulfobacteriota</taxon>
        <taxon>Desulfobacteria</taxon>
        <taxon>Desulfobacterales</taxon>
        <taxon>Desulfococcaceae</taxon>
        <taxon>Desulfonema</taxon>
    </lineage>
</organism>
<protein>
    <recommendedName>
        <fullName evidence="3">Porin</fullName>
    </recommendedName>
</protein>
<dbReference type="EMBL" id="CP061800">
    <property type="protein sequence ID" value="QTA92206.1"/>
    <property type="molecule type" value="Genomic_DNA"/>
</dbReference>
<dbReference type="SUPFAM" id="SSF56935">
    <property type="entry name" value="Porins"/>
    <property type="match status" value="1"/>
</dbReference>
<dbReference type="KEGG" id="dmm:dnm_082820"/>